<dbReference type="Pfam" id="PF02746">
    <property type="entry name" value="MR_MLE_N"/>
    <property type="match status" value="1"/>
</dbReference>
<evidence type="ECO:0000313" key="3">
    <source>
        <dbReference type="Proteomes" id="UP000054314"/>
    </source>
</evidence>
<evidence type="ECO:0000259" key="1">
    <source>
        <dbReference type="SMART" id="SM00922"/>
    </source>
</evidence>
<gene>
    <name evidence="2" type="ORF">N869_12660</name>
</gene>
<reference evidence="2 3" key="1">
    <citation type="submission" date="2013-08" db="EMBL/GenBank/DDBJ databases">
        <title>Genome sequencing of Cellulomonas bogoriensis 69B4.</title>
        <authorList>
            <person name="Chen F."/>
            <person name="Li Y."/>
            <person name="Wang G."/>
        </authorList>
    </citation>
    <scope>NUCLEOTIDE SEQUENCE [LARGE SCALE GENOMIC DNA]</scope>
    <source>
        <strain evidence="2 3">69B4</strain>
    </source>
</reference>
<organism evidence="2 3">
    <name type="scientific">Cellulomonas bogoriensis 69B4 = DSM 16987</name>
    <dbReference type="NCBI Taxonomy" id="1386082"/>
    <lineage>
        <taxon>Bacteria</taxon>
        <taxon>Bacillati</taxon>
        <taxon>Actinomycetota</taxon>
        <taxon>Actinomycetes</taxon>
        <taxon>Micrococcales</taxon>
        <taxon>Cellulomonadaceae</taxon>
        <taxon>Cellulomonas</taxon>
    </lineage>
</organism>
<dbReference type="EMBL" id="AXCZ01000004">
    <property type="protein sequence ID" value="KGM14413.1"/>
    <property type="molecule type" value="Genomic_DNA"/>
</dbReference>
<dbReference type="InterPro" id="IPR013342">
    <property type="entry name" value="Mandelate_racemase_C"/>
</dbReference>
<accession>A0A0A0C195</accession>
<evidence type="ECO:0000313" key="2">
    <source>
        <dbReference type="EMBL" id="KGM14413.1"/>
    </source>
</evidence>
<dbReference type="SUPFAM" id="SSF51604">
    <property type="entry name" value="Enolase C-terminal domain-like"/>
    <property type="match status" value="1"/>
</dbReference>
<feature type="domain" description="Mandelate racemase/muconate lactonizing enzyme C-terminal" evidence="1">
    <location>
        <begin position="139"/>
        <end position="268"/>
    </location>
</feature>
<sequence>MPTPLSTASSRDRIAQARVVVTSPTRNFVTLVVTTEDGTVGIGDATLNGRELAVAAYLDEHLVPLLVGRDAGRIEDTWQYLYRGAYWRGGPVGMSALAAVDTALWDIKAKRADLPLHQLLGGRSRDKVRVYGHATGETIEETVADVGRLIDLGYTAVRAQTAVPGGTGTYGVSRPGEIYDPAHGSLPEETVWDTRSYLTHVPRLFEALRDTYGFEIALLHDVHHRLTPIEAARLGASLEPYDLFWIEDPTPAEDQTAFRLIRQHTRTPIATGEVLSSVHSVQTLITERLVDYVRTTVTHAGGLTHLRRIFDLAHLYGVRSGSHGATDLSPVCLGAAVHLDTAIPNFGIQEYMAHSALTDSVFPHSYRFADGYLHVGEDPGHGVHLDEEKAAEHPYSPAYLPVARLADGSVHDW</sequence>
<dbReference type="InterPro" id="IPR018110">
    <property type="entry name" value="Mandel_Rmase/mucon_lact_enz_CS"/>
</dbReference>
<dbReference type="InterPro" id="IPR029017">
    <property type="entry name" value="Enolase-like_N"/>
</dbReference>
<dbReference type="Gene3D" id="3.20.20.120">
    <property type="entry name" value="Enolase-like C-terminal domain"/>
    <property type="match status" value="1"/>
</dbReference>
<dbReference type="AlphaFoldDB" id="A0A0A0C195"/>
<dbReference type="InterPro" id="IPR034593">
    <property type="entry name" value="DgoD-like"/>
</dbReference>
<dbReference type="RefSeq" id="WP_269545853.1">
    <property type="nucleotide sequence ID" value="NZ_AXCZ01000004.1"/>
</dbReference>
<keyword evidence="3" id="KW-1185">Reference proteome</keyword>
<dbReference type="SFLD" id="SFLDG00033">
    <property type="entry name" value="mannonate_dehydratase"/>
    <property type="match status" value="1"/>
</dbReference>
<comment type="caution">
    <text evidence="2">The sequence shown here is derived from an EMBL/GenBank/DDBJ whole genome shotgun (WGS) entry which is preliminary data.</text>
</comment>
<dbReference type="InterPro" id="IPR034589">
    <property type="entry name" value="D-mannonate_dehydratase-like"/>
</dbReference>
<dbReference type="InterPro" id="IPR029065">
    <property type="entry name" value="Enolase_C-like"/>
</dbReference>
<dbReference type="GO" id="GO:0008927">
    <property type="term" value="F:mannonate dehydratase activity"/>
    <property type="evidence" value="ECO:0007669"/>
    <property type="project" value="UniProtKB-ARBA"/>
</dbReference>
<dbReference type="Gene3D" id="3.30.390.10">
    <property type="entry name" value="Enolase-like, N-terminal domain"/>
    <property type="match status" value="1"/>
</dbReference>
<dbReference type="Proteomes" id="UP000054314">
    <property type="component" value="Unassembled WGS sequence"/>
</dbReference>
<dbReference type="PROSITE" id="PS00908">
    <property type="entry name" value="MR_MLE_1"/>
    <property type="match status" value="1"/>
</dbReference>
<dbReference type="InterPro" id="IPR036849">
    <property type="entry name" value="Enolase-like_C_sf"/>
</dbReference>
<dbReference type="SMART" id="SM00922">
    <property type="entry name" value="MR_MLE"/>
    <property type="match status" value="1"/>
</dbReference>
<dbReference type="GO" id="GO:0016052">
    <property type="term" value="P:carbohydrate catabolic process"/>
    <property type="evidence" value="ECO:0007669"/>
    <property type="project" value="UniProtKB-ARBA"/>
</dbReference>
<dbReference type="SFLD" id="SFLDS00001">
    <property type="entry name" value="Enolase"/>
    <property type="match status" value="1"/>
</dbReference>
<proteinExistence type="predicted"/>
<dbReference type="NCBIfam" id="NF043051">
    <property type="entry name" value="ManoateDhtManD"/>
    <property type="match status" value="1"/>
</dbReference>
<dbReference type="GO" id="GO:0009063">
    <property type="term" value="P:amino acid catabolic process"/>
    <property type="evidence" value="ECO:0007669"/>
    <property type="project" value="InterPro"/>
</dbReference>
<dbReference type="GO" id="GO:0000287">
    <property type="term" value="F:magnesium ion binding"/>
    <property type="evidence" value="ECO:0007669"/>
    <property type="project" value="UniProtKB-ARBA"/>
</dbReference>
<dbReference type="SUPFAM" id="SSF54826">
    <property type="entry name" value="Enolase N-terminal domain-like"/>
    <property type="match status" value="1"/>
</dbReference>
<dbReference type="InterPro" id="IPR013341">
    <property type="entry name" value="Mandelate_racemase_N_dom"/>
</dbReference>
<dbReference type="PROSITE" id="PS00909">
    <property type="entry name" value="MR_MLE_2"/>
    <property type="match status" value="1"/>
</dbReference>
<dbReference type="Pfam" id="PF13378">
    <property type="entry name" value="MR_MLE_C"/>
    <property type="match status" value="1"/>
</dbReference>
<dbReference type="PANTHER" id="PTHR48080:SF6">
    <property type="entry name" value="STARVATION-SENSING PROTEIN RSPA"/>
    <property type="match status" value="1"/>
</dbReference>
<protein>
    <submittedName>
        <fullName evidence="2">Bifunctional D-altronate/D-mannonate dehydratase</fullName>
    </submittedName>
</protein>
<dbReference type="NCBIfam" id="NF011654">
    <property type="entry name" value="PRK15072.1"/>
    <property type="match status" value="1"/>
</dbReference>
<dbReference type="PANTHER" id="PTHR48080">
    <property type="entry name" value="D-GALACTONATE DEHYDRATASE-RELATED"/>
    <property type="match status" value="1"/>
</dbReference>
<name>A0A0A0C195_9CELL</name>